<dbReference type="RefSeq" id="WP_259965638.1">
    <property type="nucleotide sequence ID" value="NZ_CP081051.1"/>
</dbReference>
<evidence type="ECO:0000313" key="2">
    <source>
        <dbReference type="Proteomes" id="UP001058514"/>
    </source>
</evidence>
<accession>A0ABY5WNV0</accession>
<protein>
    <recommendedName>
        <fullName evidence="3">PilZ domain-containing protein</fullName>
    </recommendedName>
</protein>
<evidence type="ECO:0000313" key="1">
    <source>
        <dbReference type="EMBL" id="UWQ43167.1"/>
    </source>
</evidence>
<gene>
    <name evidence="1" type="ORF">K3718_08810</name>
</gene>
<evidence type="ECO:0008006" key="3">
    <source>
        <dbReference type="Google" id="ProtNLM"/>
    </source>
</evidence>
<reference evidence="1" key="1">
    <citation type="submission" date="2021-08" db="EMBL/GenBank/DDBJ databases">
        <authorList>
            <person name="Nwanade C."/>
            <person name="Wang M."/>
            <person name="Masoudi A."/>
            <person name="Yu Z."/>
            <person name="Liu J."/>
        </authorList>
    </citation>
    <scope>NUCLEOTIDE SEQUENCE</scope>
    <source>
        <strain evidence="1">S166</strain>
    </source>
</reference>
<dbReference type="Proteomes" id="UP001058514">
    <property type="component" value="Chromosome"/>
</dbReference>
<proteinExistence type="predicted"/>
<dbReference type="EMBL" id="CP081051">
    <property type="protein sequence ID" value="UWQ43167.1"/>
    <property type="molecule type" value="Genomic_DNA"/>
</dbReference>
<sequence>MINLTDTQVEAQLCNISYQGFAVRLLEGQDPFELAQMQSVTITGIGEFAVTARWRRDGKIGLAFLSKRGARPLLDAYFARTGEFPI</sequence>
<name>A0ABY5WNV0_9RHOB</name>
<organism evidence="1 2">
    <name type="scientific">Leisingera aquaemixtae</name>
    <dbReference type="NCBI Taxonomy" id="1396826"/>
    <lineage>
        <taxon>Bacteria</taxon>
        <taxon>Pseudomonadati</taxon>
        <taxon>Pseudomonadota</taxon>
        <taxon>Alphaproteobacteria</taxon>
        <taxon>Rhodobacterales</taxon>
        <taxon>Roseobacteraceae</taxon>
        <taxon>Leisingera</taxon>
    </lineage>
</organism>
<keyword evidence="2" id="KW-1185">Reference proteome</keyword>